<evidence type="ECO:0000256" key="1">
    <source>
        <dbReference type="ARBA" id="ARBA00022448"/>
    </source>
</evidence>
<protein>
    <recommendedName>
        <fullName evidence="4">ABC transporter domain-containing protein</fullName>
    </recommendedName>
</protein>
<organism evidence="2 3">
    <name type="scientific">Phytophthora kernoviae</name>
    <dbReference type="NCBI Taxonomy" id="325452"/>
    <lineage>
        <taxon>Eukaryota</taxon>
        <taxon>Sar</taxon>
        <taxon>Stramenopiles</taxon>
        <taxon>Oomycota</taxon>
        <taxon>Peronosporomycetes</taxon>
        <taxon>Peronosporales</taxon>
        <taxon>Peronosporaceae</taxon>
        <taxon>Phytophthora</taxon>
    </lineage>
</organism>
<evidence type="ECO:0000313" key="2">
    <source>
        <dbReference type="EMBL" id="RLN47233.1"/>
    </source>
</evidence>
<reference evidence="2 3" key="1">
    <citation type="submission" date="2018-07" db="EMBL/GenBank/DDBJ databases">
        <title>Genome sequencing of oomycete isolates from Chile give support for New Zealand origin for Phytophthora kernoviae and make available the first Nothophytophthora sp. genome.</title>
        <authorList>
            <person name="Studholme D.J."/>
            <person name="Sanfuentes E."/>
            <person name="Panda P."/>
            <person name="Hill R."/>
            <person name="Sambles C."/>
            <person name="Grant M."/>
            <person name="Williams N.M."/>
            <person name="Mcdougal R.L."/>
        </authorList>
    </citation>
    <scope>NUCLEOTIDE SEQUENCE [LARGE SCALE GENOMIC DNA]</scope>
    <source>
        <strain evidence="2">Chile7</strain>
    </source>
</reference>
<dbReference type="PANTHER" id="PTHR19241">
    <property type="entry name" value="ATP-BINDING CASSETTE TRANSPORTER"/>
    <property type="match status" value="1"/>
</dbReference>
<keyword evidence="1" id="KW-0813">Transport</keyword>
<dbReference type="EMBL" id="MBAD02002470">
    <property type="protein sequence ID" value="RLN47233.1"/>
    <property type="molecule type" value="Genomic_DNA"/>
</dbReference>
<dbReference type="Gene3D" id="3.40.50.300">
    <property type="entry name" value="P-loop containing nucleotide triphosphate hydrolases"/>
    <property type="match status" value="2"/>
</dbReference>
<proteinExistence type="predicted"/>
<name>A0A421FMH2_9STRA</name>
<sequence length="264" mass="29141">MEVHFKNVSISADIVAKDEKSTAVELPTLKNKMMKGVRGLVTSKHTAKKQILKGVNGVFKPCTITLVLGQPSSGKSSLMKLLSDRFPEEKNIVIERDVMCNGAPAADLRKNTVVGDAMMHGVSGGERKRVTKGEMAFGSNYVMMMDEISTGLDSVATFAIIATQRSIANKFCKTVVISLLQPSPEVFAPFDNVMFLNDGHIMYHGPREKTLGHFESLGFWHPLHRDGADFLLDLRTDEQYQYEVDIAPGDTVPRSPCEFAKAFE</sequence>
<evidence type="ECO:0008006" key="4">
    <source>
        <dbReference type="Google" id="ProtNLM"/>
    </source>
</evidence>
<comment type="caution">
    <text evidence="2">The sequence shown here is derived from an EMBL/GenBank/DDBJ whole genome shotgun (WGS) entry which is preliminary data.</text>
</comment>
<dbReference type="SUPFAM" id="SSF52540">
    <property type="entry name" value="P-loop containing nucleoside triphosphate hydrolases"/>
    <property type="match status" value="1"/>
</dbReference>
<dbReference type="InterPro" id="IPR027417">
    <property type="entry name" value="P-loop_NTPase"/>
</dbReference>
<accession>A0A421FMH2</accession>
<evidence type="ECO:0000313" key="3">
    <source>
        <dbReference type="Proteomes" id="UP000284657"/>
    </source>
</evidence>
<dbReference type="Proteomes" id="UP000284657">
    <property type="component" value="Unassembled WGS sequence"/>
</dbReference>
<dbReference type="AlphaFoldDB" id="A0A421FMH2"/>
<gene>
    <name evidence="2" type="ORF">BBJ29_008882</name>
</gene>